<gene>
    <name evidence="3" type="ORF">ANCCAN_13164</name>
</gene>
<dbReference type="SMART" id="SM00198">
    <property type="entry name" value="SCP"/>
    <property type="match status" value="2"/>
</dbReference>
<sequence>MRLIVALLAFTTAAYAAQPSKCKIEESIRNQFLDFHNEKRKELAAGHVKNFRPAKNMYKLRWSCDLERSANNYIKFCGINVPLSGAYGAMRAQFKASKGYPRPELINTALNGWWKQVEKNHLDEYNRYPNHTRLFGVANIINSETTKIGCSYYVCPTNDNKEAVDILCLYDDVADIAGRYLYDTGSPCTKSEECTTYRKSTCETATGLCVRPEEKPDNGKNTMCQVRESGMTDKVRNTFLDVHNDLRSLVASGNAQDKLVDGGKGSAPQAAKMMKMEYNCDLEKMAAEYARKCIYKHSTDEYRGFTEKSLPAGENLYRVSILDADKVKAAEWATRAWFSELKEVGIGSENNLTRALWDRSKGNLKMQIGHYTQLAWGNTDKIGCSIQQCLGNIGDKRKQTLVVCHYQEIGNRVGKIVYEIGTPCSNCPSGYKCENNLCAKKSRS</sequence>
<dbReference type="InterPro" id="IPR014044">
    <property type="entry name" value="CAP_dom"/>
</dbReference>
<dbReference type="InterPro" id="IPR035940">
    <property type="entry name" value="CAP_sf"/>
</dbReference>
<evidence type="ECO:0000259" key="2">
    <source>
        <dbReference type="SMART" id="SM00198"/>
    </source>
</evidence>
<dbReference type="Gene3D" id="3.40.33.10">
    <property type="entry name" value="CAP"/>
    <property type="match status" value="2"/>
</dbReference>
<keyword evidence="1" id="KW-0732">Signal</keyword>
<dbReference type="PANTHER" id="PTHR10334">
    <property type="entry name" value="CYSTEINE-RICH SECRETORY PROTEIN-RELATED"/>
    <property type="match status" value="1"/>
</dbReference>
<feature type="chain" id="PRO_5017051215" evidence="1">
    <location>
        <begin position="17"/>
        <end position="444"/>
    </location>
</feature>
<dbReference type="SUPFAM" id="SSF55797">
    <property type="entry name" value="PR-1-like"/>
    <property type="match status" value="2"/>
</dbReference>
<feature type="domain" description="SCP" evidence="2">
    <location>
        <begin position="234"/>
        <end position="414"/>
    </location>
</feature>
<accession>A0A368GC93</accession>
<name>A0A368GC93_ANCCA</name>
<organism evidence="3 4">
    <name type="scientific">Ancylostoma caninum</name>
    <name type="common">Dog hookworm</name>
    <dbReference type="NCBI Taxonomy" id="29170"/>
    <lineage>
        <taxon>Eukaryota</taxon>
        <taxon>Metazoa</taxon>
        <taxon>Ecdysozoa</taxon>
        <taxon>Nematoda</taxon>
        <taxon>Chromadorea</taxon>
        <taxon>Rhabditida</taxon>
        <taxon>Rhabditina</taxon>
        <taxon>Rhabditomorpha</taxon>
        <taxon>Strongyloidea</taxon>
        <taxon>Ancylostomatidae</taxon>
        <taxon>Ancylostomatinae</taxon>
        <taxon>Ancylostoma</taxon>
    </lineage>
</organism>
<dbReference type="GO" id="GO:0005576">
    <property type="term" value="C:extracellular region"/>
    <property type="evidence" value="ECO:0007669"/>
    <property type="project" value="InterPro"/>
</dbReference>
<dbReference type="OrthoDB" id="337038at2759"/>
<dbReference type="AlphaFoldDB" id="A0A368GC93"/>
<evidence type="ECO:0000313" key="4">
    <source>
        <dbReference type="Proteomes" id="UP000252519"/>
    </source>
</evidence>
<evidence type="ECO:0000256" key="1">
    <source>
        <dbReference type="SAM" id="SignalP"/>
    </source>
</evidence>
<dbReference type="Proteomes" id="UP000252519">
    <property type="component" value="Unassembled WGS sequence"/>
</dbReference>
<dbReference type="PRINTS" id="PR00837">
    <property type="entry name" value="V5TPXLIKE"/>
</dbReference>
<dbReference type="CDD" id="cd05380">
    <property type="entry name" value="CAP_euk"/>
    <property type="match status" value="2"/>
</dbReference>
<dbReference type="EMBL" id="JOJR01000260">
    <property type="protein sequence ID" value="RCN40899.1"/>
    <property type="molecule type" value="Genomic_DNA"/>
</dbReference>
<comment type="caution">
    <text evidence="3">The sequence shown here is derived from an EMBL/GenBank/DDBJ whole genome shotgun (WGS) entry which is preliminary data.</text>
</comment>
<proteinExistence type="predicted"/>
<dbReference type="STRING" id="29170.A0A368GC93"/>
<dbReference type="InterPro" id="IPR018244">
    <property type="entry name" value="Allrgn_V5/Tpx1_CS"/>
</dbReference>
<dbReference type="Pfam" id="PF00188">
    <property type="entry name" value="CAP"/>
    <property type="match status" value="2"/>
</dbReference>
<protein>
    <submittedName>
        <fullName evidence="3">SCP-like protein</fullName>
    </submittedName>
</protein>
<reference evidence="3 4" key="1">
    <citation type="submission" date="2014-10" db="EMBL/GenBank/DDBJ databases">
        <title>Draft genome of the hookworm Ancylostoma caninum.</title>
        <authorList>
            <person name="Mitreva M."/>
        </authorList>
    </citation>
    <scope>NUCLEOTIDE SEQUENCE [LARGE SCALE GENOMIC DNA]</scope>
    <source>
        <strain evidence="3 4">Baltimore</strain>
    </source>
</reference>
<dbReference type="InterPro" id="IPR001283">
    <property type="entry name" value="CRISP-related"/>
</dbReference>
<feature type="domain" description="SCP" evidence="2">
    <location>
        <begin position="27"/>
        <end position="182"/>
    </location>
</feature>
<keyword evidence="4" id="KW-1185">Reference proteome</keyword>
<dbReference type="PROSITE" id="PS01009">
    <property type="entry name" value="CRISP_1"/>
    <property type="match status" value="1"/>
</dbReference>
<evidence type="ECO:0000313" key="3">
    <source>
        <dbReference type="EMBL" id="RCN40899.1"/>
    </source>
</evidence>
<feature type="signal peptide" evidence="1">
    <location>
        <begin position="1"/>
        <end position="16"/>
    </location>
</feature>